<sequence>MTLVDLAALLLIAMVSVPVTGKPVKSSLNLKKSDYDPGTCRISIIPMLLNSSVHE</sequence>
<comment type="caution">
    <text evidence="2">The sequence shown here is derived from an EMBL/GenBank/DDBJ whole genome shotgun (WGS) entry which is preliminary data.</text>
</comment>
<dbReference type="InParanoid" id="A0A024GJE0"/>
<feature type="chain" id="PRO_5001529557" description="RxLR effector protein" evidence="1">
    <location>
        <begin position="22"/>
        <end position="55"/>
    </location>
</feature>
<feature type="signal peptide" evidence="1">
    <location>
        <begin position="1"/>
        <end position="21"/>
    </location>
</feature>
<proteinExistence type="predicted"/>
<evidence type="ECO:0000313" key="3">
    <source>
        <dbReference type="Proteomes" id="UP000053237"/>
    </source>
</evidence>
<name>A0A024GJE0_9STRA</name>
<keyword evidence="1" id="KW-0732">Signal</keyword>
<keyword evidence="3" id="KW-1185">Reference proteome</keyword>
<evidence type="ECO:0000256" key="1">
    <source>
        <dbReference type="SAM" id="SignalP"/>
    </source>
</evidence>
<dbReference type="Proteomes" id="UP000053237">
    <property type="component" value="Unassembled WGS sequence"/>
</dbReference>
<reference evidence="2 3" key="1">
    <citation type="submission" date="2012-05" db="EMBL/GenBank/DDBJ databases">
        <title>Recombination and specialization in a pathogen metapopulation.</title>
        <authorList>
            <person name="Gardiner A."/>
            <person name="Kemen E."/>
            <person name="Schultz-Larsen T."/>
            <person name="MacLean D."/>
            <person name="Van Oosterhout C."/>
            <person name="Jones J.D.G."/>
        </authorList>
    </citation>
    <scope>NUCLEOTIDE SEQUENCE [LARGE SCALE GENOMIC DNA]</scope>
    <source>
        <strain evidence="2 3">Ac Nc2</strain>
    </source>
</reference>
<protein>
    <recommendedName>
        <fullName evidence="4">RxLR effector protein</fullName>
    </recommendedName>
</protein>
<organism evidence="2 3">
    <name type="scientific">Albugo candida</name>
    <dbReference type="NCBI Taxonomy" id="65357"/>
    <lineage>
        <taxon>Eukaryota</taxon>
        <taxon>Sar</taxon>
        <taxon>Stramenopiles</taxon>
        <taxon>Oomycota</taxon>
        <taxon>Peronosporomycetes</taxon>
        <taxon>Albuginales</taxon>
        <taxon>Albuginaceae</taxon>
        <taxon>Albugo</taxon>
    </lineage>
</organism>
<evidence type="ECO:0000313" key="2">
    <source>
        <dbReference type="EMBL" id="CCI46424.1"/>
    </source>
</evidence>
<evidence type="ECO:0008006" key="4">
    <source>
        <dbReference type="Google" id="ProtNLM"/>
    </source>
</evidence>
<accession>A0A024GJE0</accession>
<gene>
    <name evidence="2" type="ORF">BN9_073530</name>
</gene>
<dbReference type="AlphaFoldDB" id="A0A024GJE0"/>
<dbReference type="EMBL" id="CAIX01000126">
    <property type="protein sequence ID" value="CCI46424.1"/>
    <property type="molecule type" value="Genomic_DNA"/>
</dbReference>